<dbReference type="STRING" id="74649.A0A2P6P734"/>
<evidence type="ECO:0000313" key="3">
    <source>
        <dbReference type="Proteomes" id="UP000238479"/>
    </source>
</evidence>
<dbReference type="Proteomes" id="UP000238479">
    <property type="component" value="Chromosome 7"/>
</dbReference>
<keyword evidence="3" id="KW-1185">Reference proteome</keyword>
<dbReference type="PANTHER" id="PTHR31087">
    <property type="match status" value="1"/>
</dbReference>
<dbReference type="OMA" id="CARKPAY"/>
<dbReference type="InterPro" id="IPR025659">
    <property type="entry name" value="Tubby-like_C"/>
</dbReference>
<comment type="caution">
    <text evidence="2">The sequence shown here is derived from an EMBL/GenBank/DDBJ whole genome shotgun (WGS) entry which is preliminary data.</text>
</comment>
<dbReference type="EMBL" id="PDCK01000045">
    <property type="protein sequence ID" value="PRQ17745.1"/>
    <property type="molecule type" value="Genomic_DNA"/>
</dbReference>
<dbReference type="OrthoDB" id="1162493at2759"/>
<dbReference type="Gene3D" id="2.40.160.200">
    <property type="entry name" value="LURP1-related"/>
    <property type="match status" value="1"/>
</dbReference>
<proteinExistence type="inferred from homology"/>
<protein>
    <submittedName>
        <fullName evidence="2">Putative tubby-like domain-containing protein</fullName>
    </submittedName>
</protein>
<dbReference type="PANTHER" id="PTHR31087:SF153">
    <property type="entry name" value="PROTEIN LURP-ONE-RELATED 11"/>
    <property type="match status" value="1"/>
</dbReference>
<dbReference type="Pfam" id="PF04525">
    <property type="entry name" value="LOR"/>
    <property type="match status" value="1"/>
</dbReference>
<reference evidence="2 3" key="1">
    <citation type="journal article" date="2018" name="Nat. Genet.">
        <title>The Rosa genome provides new insights in the design of modern roses.</title>
        <authorList>
            <person name="Bendahmane M."/>
        </authorList>
    </citation>
    <scope>NUCLEOTIDE SEQUENCE [LARGE SCALE GENOMIC DNA]</scope>
    <source>
        <strain evidence="3">cv. Old Blush</strain>
    </source>
</reference>
<evidence type="ECO:0000256" key="1">
    <source>
        <dbReference type="ARBA" id="ARBA00005437"/>
    </source>
</evidence>
<dbReference type="InterPro" id="IPR038595">
    <property type="entry name" value="LOR_sf"/>
</dbReference>
<accession>A0A2P6P734</accession>
<dbReference type="AlphaFoldDB" id="A0A2P6P734"/>
<name>A0A2P6P734_ROSCH</name>
<dbReference type="SUPFAM" id="SSF54518">
    <property type="entry name" value="Tubby C-terminal domain-like"/>
    <property type="match status" value="1"/>
</dbReference>
<comment type="similarity">
    <text evidence="1">Belongs to the LOR family.</text>
</comment>
<dbReference type="Gramene" id="PRQ17745">
    <property type="protein sequence ID" value="PRQ17745"/>
    <property type="gene ID" value="RchiOBHm_Chr7g0198341"/>
</dbReference>
<sequence length="233" mass="25854">MGLMGVLSHQTKPVFPKTKELSHLCSHMAKVHPLTVVPTEDASSSTTSCFNKYMTSKRETFTVWMKSLLMQGNGCTAFNETGEVVYRIDNYDDKHSNEVFLMDLRGKVLFTLCEHKMGVFTRWKGYAADGTKPMFRVRKSCRSIFGNEESSSYKVTMGSDSSLYSLKSLSAGKSAAFRITDSNGRVVAEAKRKQSSSGVVLGDDVLSLVVEADVDHSFIMALVTVYGLIKRQI</sequence>
<dbReference type="InterPro" id="IPR007612">
    <property type="entry name" value="LOR"/>
</dbReference>
<gene>
    <name evidence="2" type="ORF">RchiOBHm_Chr7g0198341</name>
</gene>
<organism evidence="2 3">
    <name type="scientific">Rosa chinensis</name>
    <name type="common">China rose</name>
    <dbReference type="NCBI Taxonomy" id="74649"/>
    <lineage>
        <taxon>Eukaryota</taxon>
        <taxon>Viridiplantae</taxon>
        <taxon>Streptophyta</taxon>
        <taxon>Embryophyta</taxon>
        <taxon>Tracheophyta</taxon>
        <taxon>Spermatophyta</taxon>
        <taxon>Magnoliopsida</taxon>
        <taxon>eudicotyledons</taxon>
        <taxon>Gunneridae</taxon>
        <taxon>Pentapetalae</taxon>
        <taxon>rosids</taxon>
        <taxon>fabids</taxon>
        <taxon>Rosales</taxon>
        <taxon>Rosaceae</taxon>
        <taxon>Rosoideae</taxon>
        <taxon>Rosoideae incertae sedis</taxon>
        <taxon>Rosa</taxon>
    </lineage>
</organism>
<evidence type="ECO:0000313" key="2">
    <source>
        <dbReference type="EMBL" id="PRQ17745.1"/>
    </source>
</evidence>